<evidence type="ECO:0000256" key="5">
    <source>
        <dbReference type="ARBA" id="ARBA00023002"/>
    </source>
</evidence>
<organism evidence="9">
    <name type="scientific">Leifsonia sp. NPDC080035</name>
    <dbReference type="NCBI Taxonomy" id="3143936"/>
    <lineage>
        <taxon>Bacteria</taxon>
        <taxon>Bacillati</taxon>
        <taxon>Actinomycetota</taxon>
        <taxon>Actinomycetes</taxon>
        <taxon>Micrococcales</taxon>
        <taxon>Microbacteriaceae</taxon>
        <taxon>Leifsonia</taxon>
    </lineage>
</organism>
<keyword evidence="4" id="KW-0862">Zinc</keyword>
<evidence type="ECO:0000259" key="8">
    <source>
        <dbReference type="Pfam" id="PF08240"/>
    </source>
</evidence>
<dbReference type="GO" id="GO:0046872">
    <property type="term" value="F:metal ion binding"/>
    <property type="evidence" value="ECO:0007669"/>
    <property type="project" value="UniProtKB-KW"/>
</dbReference>
<dbReference type="InterPro" id="IPR013149">
    <property type="entry name" value="ADH-like_C"/>
</dbReference>
<evidence type="ECO:0000256" key="6">
    <source>
        <dbReference type="SAM" id="MobiDB-lite"/>
    </source>
</evidence>
<feature type="region of interest" description="Disordered" evidence="6">
    <location>
        <begin position="1"/>
        <end position="22"/>
    </location>
</feature>
<dbReference type="EMBL" id="CP157390">
    <property type="protein sequence ID" value="XBM47109.1"/>
    <property type="molecule type" value="Genomic_DNA"/>
</dbReference>
<dbReference type="InterPro" id="IPR036291">
    <property type="entry name" value="NAD(P)-bd_dom_sf"/>
</dbReference>
<keyword evidence="5" id="KW-0560">Oxidoreductase</keyword>
<reference evidence="9" key="1">
    <citation type="submission" date="2024-05" db="EMBL/GenBank/DDBJ databases">
        <title>The Natural Products Discovery Center: Release of the First 8490 Sequenced Strains for Exploring Actinobacteria Biosynthetic Diversity.</title>
        <authorList>
            <person name="Kalkreuter E."/>
            <person name="Kautsar S.A."/>
            <person name="Yang D."/>
            <person name="Bader C.D."/>
            <person name="Teijaro C.N."/>
            <person name="Fluegel L."/>
            <person name="Davis C.M."/>
            <person name="Simpson J.R."/>
            <person name="Lauterbach L."/>
            <person name="Steele A.D."/>
            <person name="Gui C."/>
            <person name="Meng S."/>
            <person name="Li G."/>
            <person name="Viehrig K."/>
            <person name="Ye F."/>
            <person name="Su P."/>
            <person name="Kiefer A.F."/>
            <person name="Nichols A."/>
            <person name="Cepeda A.J."/>
            <person name="Yan W."/>
            <person name="Fan B."/>
            <person name="Jiang Y."/>
            <person name="Adhikari A."/>
            <person name="Zheng C.-J."/>
            <person name="Schuster L."/>
            <person name="Cowan T.M."/>
            <person name="Smanski M.J."/>
            <person name="Chevrette M.G."/>
            <person name="de Carvalho L.P.S."/>
            <person name="Shen B."/>
        </authorList>
    </citation>
    <scope>NUCLEOTIDE SEQUENCE</scope>
    <source>
        <strain evidence="9">NPDC080035</strain>
    </source>
</reference>
<dbReference type="SUPFAM" id="SSF51735">
    <property type="entry name" value="NAD(P)-binding Rossmann-fold domains"/>
    <property type="match status" value="1"/>
</dbReference>
<feature type="domain" description="Alcohol dehydrogenase-like N-terminal" evidence="8">
    <location>
        <begin position="46"/>
        <end position="176"/>
    </location>
</feature>
<evidence type="ECO:0000313" key="9">
    <source>
        <dbReference type="EMBL" id="XBM47109.1"/>
    </source>
</evidence>
<dbReference type="Gene3D" id="3.90.180.10">
    <property type="entry name" value="Medium-chain alcohol dehydrogenases, catalytic domain"/>
    <property type="match status" value="1"/>
</dbReference>
<dbReference type="Pfam" id="PF08240">
    <property type="entry name" value="ADH_N"/>
    <property type="match status" value="1"/>
</dbReference>
<evidence type="ECO:0000256" key="4">
    <source>
        <dbReference type="ARBA" id="ARBA00022833"/>
    </source>
</evidence>
<dbReference type="GO" id="GO:0016491">
    <property type="term" value="F:oxidoreductase activity"/>
    <property type="evidence" value="ECO:0007669"/>
    <property type="project" value="UniProtKB-KW"/>
</dbReference>
<evidence type="ECO:0000256" key="3">
    <source>
        <dbReference type="ARBA" id="ARBA00022723"/>
    </source>
</evidence>
<sequence>MGTDTYATATHRPAADGLPLPSTSRQVVFPERGAIETATIALPSPGEDDLVLRVALVGICATDLHLLAGHIGDPFPLVPGHEFVGEVAAIGAATSERRGLSAGDHVAVEMLLPCGTCARCREGRYNLCEADDMATGLARGRQLGVNIPRTVQPGLWGGYAQHLWVPREAIVHRLPDELPWRRAVLVEPLAVACRALARARLQPGESVVVIGPGPVGILAAAAARSAGAGRVVVAGTRESRLRLAERFGADATVSARGDDPEAAVRDALGGSLADVVIEIAGATAAQQQAVRLVRRGGRVVLAGACGAGAPVTFLADEELLTREIDVLPSFLSAGGFEPAIRLLERGDHPFEELVTHTVGLDGVADAYALIESRADDVLKAVVDPWAAA</sequence>
<dbReference type="Gene3D" id="3.40.50.720">
    <property type="entry name" value="NAD(P)-binding Rossmann-like Domain"/>
    <property type="match status" value="1"/>
</dbReference>
<comment type="cofactor">
    <cofactor evidence="1">
        <name>Zn(2+)</name>
        <dbReference type="ChEBI" id="CHEBI:29105"/>
    </cofactor>
</comment>
<dbReference type="Pfam" id="PF00107">
    <property type="entry name" value="ADH_zinc_N"/>
    <property type="match status" value="1"/>
</dbReference>
<keyword evidence="3" id="KW-0479">Metal-binding</keyword>
<name>A0AAU7G8V8_9MICO</name>
<dbReference type="PANTHER" id="PTHR43350:SF19">
    <property type="entry name" value="D-GULOSIDE 3-DEHYDROGENASE"/>
    <property type="match status" value="1"/>
</dbReference>
<evidence type="ECO:0000256" key="2">
    <source>
        <dbReference type="ARBA" id="ARBA00008072"/>
    </source>
</evidence>
<dbReference type="PANTHER" id="PTHR43350">
    <property type="entry name" value="NAD-DEPENDENT ALCOHOL DEHYDROGENASE"/>
    <property type="match status" value="1"/>
</dbReference>
<accession>A0AAU7G8V8</accession>
<protein>
    <submittedName>
        <fullName evidence="9">Alcohol dehydrogenase catalytic domain-containing protein</fullName>
    </submittedName>
</protein>
<dbReference type="AlphaFoldDB" id="A0AAU7G8V8"/>
<evidence type="ECO:0000256" key="1">
    <source>
        <dbReference type="ARBA" id="ARBA00001947"/>
    </source>
</evidence>
<dbReference type="InterPro" id="IPR011032">
    <property type="entry name" value="GroES-like_sf"/>
</dbReference>
<comment type="similarity">
    <text evidence="2">Belongs to the zinc-containing alcohol dehydrogenase family.</text>
</comment>
<feature type="domain" description="Alcohol dehydrogenase-like C-terminal" evidence="7">
    <location>
        <begin position="214"/>
        <end position="344"/>
    </location>
</feature>
<gene>
    <name evidence="9" type="ORF">AAME72_13570</name>
</gene>
<dbReference type="RefSeq" id="WP_348787085.1">
    <property type="nucleotide sequence ID" value="NZ_CP157390.1"/>
</dbReference>
<proteinExistence type="inferred from homology"/>
<evidence type="ECO:0000259" key="7">
    <source>
        <dbReference type="Pfam" id="PF00107"/>
    </source>
</evidence>
<dbReference type="InterPro" id="IPR013154">
    <property type="entry name" value="ADH-like_N"/>
</dbReference>
<dbReference type="SUPFAM" id="SSF50129">
    <property type="entry name" value="GroES-like"/>
    <property type="match status" value="1"/>
</dbReference>